<dbReference type="PROSITE" id="PS51257">
    <property type="entry name" value="PROKAR_LIPOPROTEIN"/>
    <property type="match status" value="1"/>
</dbReference>
<keyword evidence="1" id="KW-0732">Signal</keyword>
<proteinExistence type="predicted"/>
<evidence type="ECO:0000256" key="1">
    <source>
        <dbReference type="SAM" id="SignalP"/>
    </source>
</evidence>
<name>A0A0G3G7R1_9GAMM</name>
<reference evidence="2 3" key="1">
    <citation type="submission" date="2015-04" db="EMBL/GenBank/DDBJ databases">
        <title>Complete Sequence for the Genome of the Thioalkalivibrio versutus D301.</title>
        <authorList>
            <person name="Mu T."/>
            <person name="Zhou J."/>
            <person name="Xu X."/>
        </authorList>
    </citation>
    <scope>NUCLEOTIDE SEQUENCE [LARGE SCALE GENOMIC DNA]</scope>
    <source>
        <strain evidence="2 3">D301</strain>
    </source>
</reference>
<evidence type="ECO:0000313" key="3">
    <source>
        <dbReference type="Proteomes" id="UP000064201"/>
    </source>
</evidence>
<keyword evidence="3" id="KW-1185">Reference proteome</keyword>
<dbReference type="KEGG" id="tvr:TVD_09265"/>
<gene>
    <name evidence="2" type="ORF">TVD_09265</name>
</gene>
<feature type="signal peptide" evidence="1">
    <location>
        <begin position="1"/>
        <end position="21"/>
    </location>
</feature>
<dbReference type="Proteomes" id="UP000064201">
    <property type="component" value="Chromosome"/>
</dbReference>
<organism evidence="2 3">
    <name type="scientific">Thioalkalivibrio versutus</name>
    <dbReference type="NCBI Taxonomy" id="106634"/>
    <lineage>
        <taxon>Bacteria</taxon>
        <taxon>Pseudomonadati</taxon>
        <taxon>Pseudomonadota</taxon>
        <taxon>Gammaproteobacteria</taxon>
        <taxon>Chromatiales</taxon>
        <taxon>Ectothiorhodospiraceae</taxon>
        <taxon>Thioalkalivibrio</taxon>
    </lineage>
</organism>
<accession>A0A0G3G7R1</accession>
<dbReference type="PATRIC" id="fig|106634.4.peg.1898"/>
<dbReference type="STRING" id="106634.TVD_09265"/>
<dbReference type="EMBL" id="CP011367">
    <property type="protein sequence ID" value="AKJ95532.1"/>
    <property type="molecule type" value="Genomic_DNA"/>
</dbReference>
<dbReference type="AlphaFoldDB" id="A0A0G3G7R1"/>
<dbReference type="RefSeq" id="WP_047251445.1">
    <property type="nucleotide sequence ID" value="NZ_CP011367.1"/>
</dbReference>
<protein>
    <recommendedName>
        <fullName evidence="4">Lipoprotein</fullName>
    </recommendedName>
</protein>
<sequence length="168" mass="17784">MSRIARSFLPAVLLAAAGLVAGCMSGGGPEPEFAEGQPFPERTLNDQHGDAVELPGNARVILKTVEAAPAGIANAVLSGMTAEEREGIVYIADIHEMPPQPMQNVVLPRMQARDYSIVVTSSKADAGFLPHQREQVTVILLDDEGVVTGVSHAGSEEALQEMLDNARD</sequence>
<feature type="chain" id="PRO_5002553812" description="Lipoprotein" evidence="1">
    <location>
        <begin position="22"/>
        <end position="168"/>
    </location>
</feature>
<evidence type="ECO:0000313" key="2">
    <source>
        <dbReference type="EMBL" id="AKJ95532.1"/>
    </source>
</evidence>
<dbReference type="OrthoDB" id="5786920at2"/>
<evidence type="ECO:0008006" key="4">
    <source>
        <dbReference type="Google" id="ProtNLM"/>
    </source>
</evidence>